<dbReference type="GeneID" id="79266569"/>
<dbReference type="RefSeq" id="WP_276235917.1">
    <property type="nucleotide sequence ID" value="NZ_CP119802.1"/>
</dbReference>
<name>A0ABD5ZNP6_9EURY</name>
<evidence type="ECO:0000256" key="1">
    <source>
        <dbReference type="ARBA" id="ARBA00004370"/>
    </source>
</evidence>
<dbReference type="InterPro" id="IPR001733">
    <property type="entry name" value="Peptidase_S26B"/>
</dbReference>
<keyword evidence="4 5" id="KW-0472">Membrane</keyword>
<accession>A0ABD5ZNP6</accession>
<evidence type="ECO:0000256" key="5">
    <source>
        <dbReference type="SAM" id="Phobius"/>
    </source>
</evidence>
<evidence type="ECO:0000256" key="2">
    <source>
        <dbReference type="ARBA" id="ARBA00022692"/>
    </source>
</evidence>
<sequence>MSDDAGPRGPLEWLRWLRTTDHAGVVYVREVATSVAAVLAVGLLLFAVSGVWPPMVAVESGSMEPNMQVGDLVFVMEEGRFAPGFADETGIVPYDVGAENDYRKFGAYGDVVIYRADNRSGTPIIHRARFWVEDGENWYDRANPDFVGGARDCDALPNCPAPHAGYITKGDNPVSNGQYDQVNGLSGPVRPSWIVGTAEARIPVLGYVKLCASGAGPCPVLTAGGTVTAAPANRTNATAASTPALG</sequence>
<dbReference type="Proteomes" id="UP001596398">
    <property type="component" value="Unassembled WGS sequence"/>
</dbReference>
<dbReference type="PANTHER" id="PTHR10806:SF6">
    <property type="entry name" value="SIGNAL PEPTIDASE COMPLEX CATALYTIC SUBUNIT SEC11"/>
    <property type="match status" value="1"/>
</dbReference>
<comment type="subcellular location">
    <subcellularLocation>
        <location evidence="1">Membrane</location>
    </subcellularLocation>
</comment>
<comment type="caution">
    <text evidence="6">The sequence shown here is derived from an EMBL/GenBank/DDBJ whole genome shotgun (WGS) entry which is preliminary data.</text>
</comment>
<dbReference type="GO" id="GO:0016020">
    <property type="term" value="C:membrane"/>
    <property type="evidence" value="ECO:0007669"/>
    <property type="project" value="UniProtKB-SubCell"/>
</dbReference>
<dbReference type="CDD" id="cd06530">
    <property type="entry name" value="S26_SPase_I"/>
    <property type="match status" value="1"/>
</dbReference>
<organism evidence="6 7">
    <name type="scientific">Halosegnis marinus</name>
    <dbReference type="NCBI Taxonomy" id="3034023"/>
    <lineage>
        <taxon>Archaea</taxon>
        <taxon>Methanobacteriati</taxon>
        <taxon>Methanobacteriota</taxon>
        <taxon>Stenosarchaea group</taxon>
        <taxon>Halobacteria</taxon>
        <taxon>Halobacteriales</taxon>
        <taxon>Natronomonadaceae</taxon>
        <taxon>Halosegnis</taxon>
    </lineage>
</organism>
<keyword evidence="2 5" id="KW-0812">Transmembrane</keyword>
<keyword evidence="3 5" id="KW-1133">Transmembrane helix</keyword>
<proteinExistence type="predicted"/>
<evidence type="ECO:0000313" key="6">
    <source>
        <dbReference type="EMBL" id="MFC7234896.1"/>
    </source>
</evidence>
<evidence type="ECO:0000256" key="3">
    <source>
        <dbReference type="ARBA" id="ARBA00022989"/>
    </source>
</evidence>
<evidence type="ECO:0000313" key="7">
    <source>
        <dbReference type="Proteomes" id="UP001596398"/>
    </source>
</evidence>
<dbReference type="InterPro" id="IPR036286">
    <property type="entry name" value="LexA/Signal_pep-like_sf"/>
</dbReference>
<dbReference type="EMBL" id="JBHTAP010000001">
    <property type="protein sequence ID" value="MFC7234896.1"/>
    <property type="molecule type" value="Genomic_DNA"/>
</dbReference>
<gene>
    <name evidence="6" type="ORF">ACFQJ4_06130</name>
</gene>
<dbReference type="AlphaFoldDB" id="A0ABD5ZNP6"/>
<feature type="transmembrane region" description="Helical" evidence="5">
    <location>
        <begin position="35"/>
        <end position="58"/>
    </location>
</feature>
<protein>
    <submittedName>
        <fullName evidence="6">S26 family signal peptidase</fullName>
    </submittedName>
</protein>
<dbReference type="SUPFAM" id="SSF51306">
    <property type="entry name" value="LexA/Signal peptidase"/>
    <property type="match status" value="1"/>
</dbReference>
<reference evidence="6 7" key="1">
    <citation type="journal article" date="2019" name="Int. J. Syst. Evol. Microbiol.">
        <title>The Global Catalogue of Microorganisms (GCM) 10K type strain sequencing project: providing services to taxonomists for standard genome sequencing and annotation.</title>
        <authorList>
            <consortium name="The Broad Institute Genomics Platform"/>
            <consortium name="The Broad Institute Genome Sequencing Center for Infectious Disease"/>
            <person name="Wu L."/>
            <person name="Ma J."/>
        </authorList>
    </citation>
    <scope>NUCLEOTIDE SEQUENCE [LARGE SCALE GENOMIC DNA]</scope>
    <source>
        <strain evidence="6 7">DT85</strain>
    </source>
</reference>
<dbReference type="PANTHER" id="PTHR10806">
    <property type="entry name" value="SIGNAL PEPTIDASE COMPLEX CATALYTIC SUBUNIT SEC11"/>
    <property type="match status" value="1"/>
</dbReference>
<dbReference type="InterPro" id="IPR019533">
    <property type="entry name" value="Peptidase_S26"/>
</dbReference>
<evidence type="ECO:0000256" key="4">
    <source>
        <dbReference type="ARBA" id="ARBA00023136"/>
    </source>
</evidence>
<keyword evidence="7" id="KW-1185">Reference proteome</keyword>